<evidence type="ECO:0000256" key="1">
    <source>
        <dbReference type="SAM" id="MobiDB-lite"/>
    </source>
</evidence>
<feature type="domain" description="CBM6" evidence="3">
    <location>
        <begin position="499"/>
        <end position="620"/>
    </location>
</feature>
<evidence type="ECO:0000313" key="4">
    <source>
        <dbReference type="EMBL" id="NIJ52947.1"/>
    </source>
</evidence>
<dbReference type="Proteomes" id="UP001179181">
    <property type="component" value="Unassembled WGS sequence"/>
</dbReference>
<sequence length="723" mass="78348">MKTCTFIVCFLLSAIASYAAAPSGSYDEKPADVTAADHLNANPAPFTRCIEAEKSDGDGRISPDPNASDGLTRGFRDALDYYVTYMTEVPQAGKYLITLRYFSEQNAQISVSVNNESLTQVELPSSGSWNIAWKEYTFEVNLRASTNSIRIKELPGYNVRQDKTCWTENGPSDPVEEAPGCDYIVKTNVIDLYPSCGQGIGLNVECGQVNCTGITYKWTGPGLDASGNAVSFYAPTQNGTFNYTRTTSKAGCPDQTSDFKLTITDCSQGSYKACVEAENSGGTGPITEDPNASGGKTRGERNKGDYSVFYSVNDVQVEGPHAITFRYYAEANTAINVHINDEVTPYKIELPSSNSWNITPIEYTLVFALKKGFNVIFVKGIPGFSPVRHDKICIEQMPGTPPSCDFTIKAQPSTSSPECGAQLTLTANCTGPDCAGIFYNWSGANGFARYTQNIEVTAPSVHTTDGYNVAAGKDGCAYKNVLVAFTTTGCQPASQPFSTCLEAENSTSNGPLSTDPNASNGQTRGAENNYNYFVDYQVYSVPNAGSFPVTLRYYAGSNAQVSISVNNVVLIPKLNLAPTYSWNIVAREETFYLTLFEGTNTIRIRGLPGAPLRQDKICIGPNQNISTRMAAPGAPELQTDTPSLQAYPNPAPGEFKAVFHLPIGTSGTMRVTDTQGRVWHERGVKGKGAHEERIILPDAPAGIYLLQVKKPDLLETKKILFIR</sequence>
<reference evidence="4 5" key="1">
    <citation type="submission" date="2020-03" db="EMBL/GenBank/DDBJ databases">
        <title>Genomic Encyclopedia of Type Strains, Phase IV (KMG-IV): sequencing the most valuable type-strain genomes for metagenomic binning, comparative biology and taxonomic classification.</title>
        <authorList>
            <person name="Goeker M."/>
        </authorList>
    </citation>
    <scope>NUCLEOTIDE SEQUENCE [LARGE SCALE GENOMIC DNA]</scope>
    <source>
        <strain evidence="4 5">DSM 102865</strain>
    </source>
</reference>
<feature type="region of interest" description="Disordered" evidence="1">
    <location>
        <begin position="279"/>
        <end position="300"/>
    </location>
</feature>
<proteinExistence type="predicted"/>
<evidence type="ECO:0000313" key="5">
    <source>
        <dbReference type="Proteomes" id="UP001179181"/>
    </source>
</evidence>
<dbReference type="SUPFAM" id="SSF49785">
    <property type="entry name" value="Galactose-binding domain-like"/>
    <property type="match status" value="2"/>
</dbReference>
<protein>
    <recommendedName>
        <fullName evidence="3">CBM6 domain-containing protein</fullName>
    </recommendedName>
</protein>
<feature type="signal peptide" evidence="2">
    <location>
        <begin position="1"/>
        <end position="19"/>
    </location>
</feature>
<comment type="caution">
    <text evidence="4">The sequence shown here is derived from an EMBL/GenBank/DDBJ whole genome shotgun (WGS) entry which is preliminary data.</text>
</comment>
<evidence type="ECO:0000256" key="2">
    <source>
        <dbReference type="SAM" id="SignalP"/>
    </source>
</evidence>
<accession>A0ABX0UJ57</accession>
<dbReference type="CDD" id="cd02795">
    <property type="entry name" value="CBM6-CBM35-CBM36_like"/>
    <property type="match status" value="1"/>
</dbReference>
<dbReference type="PROSITE" id="PS51175">
    <property type="entry name" value="CBM6"/>
    <property type="match status" value="1"/>
</dbReference>
<dbReference type="InterPro" id="IPR005084">
    <property type="entry name" value="CBM6"/>
</dbReference>
<dbReference type="InterPro" id="IPR026444">
    <property type="entry name" value="Secre_tail"/>
</dbReference>
<dbReference type="EMBL" id="JAASQJ010000002">
    <property type="protein sequence ID" value="NIJ52947.1"/>
    <property type="molecule type" value="Genomic_DNA"/>
</dbReference>
<feature type="chain" id="PRO_5046442864" description="CBM6 domain-containing protein" evidence="2">
    <location>
        <begin position="20"/>
        <end position="723"/>
    </location>
</feature>
<organism evidence="4 5">
    <name type="scientific">Dyadobacter arcticus</name>
    <dbReference type="NCBI Taxonomy" id="1078754"/>
    <lineage>
        <taxon>Bacteria</taxon>
        <taxon>Pseudomonadati</taxon>
        <taxon>Bacteroidota</taxon>
        <taxon>Cytophagia</taxon>
        <taxon>Cytophagales</taxon>
        <taxon>Spirosomataceae</taxon>
        <taxon>Dyadobacter</taxon>
    </lineage>
</organism>
<dbReference type="RefSeq" id="WP_167269738.1">
    <property type="nucleotide sequence ID" value="NZ_JAASQJ010000002.1"/>
</dbReference>
<keyword evidence="2" id="KW-0732">Signal</keyword>
<name>A0ABX0UJ57_9BACT</name>
<dbReference type="InterPro" id="IPR008979">
    <property type="entry name" value="Galactose-bd-like_sf"/>
</dbReference>
<dbReference type="Gene3D" id="2.60.120.260">
    <property type="entry name" value="Galactose-binding domain-like"/>
    <property type="match status" value="3"/>
</dbReference>
<dbReference type="NCBIfam" id="TIGR04183">
    <property type="entry name" value="Por_Secre_tail"/>
    <property type="match status" value="1"/>
</dbReference>
<keyword evidence="5" id="KW-1185">Reference proteome</keyword>
<feature type="region of interest" description="Disordered" evidence="1">
    <location>
        <begin position="505"/>
        <end position="524"/>
    </location>
</feature>
<evidence type="ECO:0000259" key="3">
    <source>
        <dbReference type="PROSITE" id="PS51175"/>
    </source>
</evidence>
<gene>
    <name evidence="4" type="ORF">FHS68_002117</name>
</gene>